<proteinExistence type="inferred from homology"/>
<evidence type="ECO:0000256" key="4">
    <source>
        <dbReference type="ARBA" id="ARBA00023125"/>
    </source>
</evidence>
<dbReference type="EMBL" id="JAEPRB010000002">
    <property type="protein sequence ID" value="KAG2228128.1"/>
    <property type="molecule type" value="Genomic_DNA"/>
</dbReference>
<feature type="region of interest" description="Disordered" evidence="9">
    <location>
        <begin position="57"/>
        <end position="93"/>
    </location>
</feature>
<evidence type="ECO:0000259" key="10">
    <source>
        <dbReference type="SMART" id="SM01372"/>
    </source>
</evidence>
<feature type="domain" description="E2F/DP family winged-helix DNA-binding" evidence="10">
    <location>
        <begin position="169"/>
        <end position="251"/>
    </location>
</feature>
<keyword evidence="12" id="KW-1185">Reference proteome</keyword>
<evidence type="ECO:0000256" key="5">
    <source>
        <dbReference type="ARBA" id="ARBA00023163"/>
    </source>
</evidence>
<dbReference type="GO" id="GO:0000977">
    <property type="term" value="F:RNA polymerase II transcription regulatory region sequence-specific DNA binding"/>
    <property type="evidence" value="ECO:0007669"/>
    <property type="project" value="TreeGrafter"/>
</dbReference>
<sequence>MTSAFVPFQSDTLPSPPLTTYIHPISTTKLPSLFDHGTRNHKNDFLQSSVTTTTSLPSYGYSLPPLQDILSPPPAPPPQLSPPSESEEYPSRKGSIASILNSAPELRQLDEEEFRNGYQSHFNDDIVHPSSLKRGRPRVTDQQHQSSLHQQVSKKRKCHDQSSSEPIPRANKGLRHFSKQVCDKVAEKGVTTYNEVADELALDIRATMEIEGNDKRSFDQKNIRRRVYDALNVLMAMDIIAKDKKQIKWLGIPTCFQEEKEQRNLDELQKQVDQEERRQAHLMSSINRTRGLIRDKLAQHLQLCNLVWRNYHTNNNNNNGTEIISSSSDEDDDKVSLPFFIVACPTKQDLTVNVSNDRRSAEIAHASLDDDDANRRVVYEDADVLRHLHLNRITSDQLAAWLPNPAMQSFLSVRHTTDSSIYIQSSADLCTTSAS</sequence>
<keyword evidence="8" id="KW-0175">Coiled coil</keyword>
<dbReference type="InterPro" id="IPR003316">
    <property type="entry name" value="E2F_WHTH_DNA-bd_dom"/>
</dbReference>
<dbReference type="InterPro" id="IPR036390">
    <property type="entry name" value="WH_DNA-bd_sf"/>
</dbReference>
<keyword evidence="5 7" id="KW-0804">Transcription</keyword>
<dbReference type="PANTHER" id="PTHR12548">
    <property type="entry name" value="TRANSCRIPTION FACTOR DP"/>
    <property type="match status" value="1"/>
</dbReference>
<feature type="coiled-coil region" evidence="8">
    <location>
        <begin position="258"/>
        <end position="285"/>
    </location>
</feature>
<dbReference type="SMART" id="SM01372">
    <property type="entry name" value="E2F_TDP"/>
    <property type="match status" value="1"/>
</dbReference>
<protein>
    <recommendedName>
        <fullName evidence="10">E2F/DP family winged-helix DNA-binding domain-containing protein</fullName>
    </recommendedName>
</protein>
<evidence type="ECO:0000313" key="12">
    <source>
        <dbReference type="Proteomes" id="UP000646827"/>
    </source>
</evidence>
<dbReference type="SUPFAM" id="SSF144074">
    <property type="entry name" value="E2F-DP heterodimerization region"/>
    <property type="match status" value="1"/>
</dbReference>
<evidence type="ECO:0000256" key="2">
    <source>
        <dbReference type="ARBA" id="ARBA00010940"/>
    </source>
</evidence>
<dbReference type="AlphaFoldDB" id="A0A8H7VTF0"/>
<dbReference type="Gene3D" id="1.20.140.80">
    <property type="entry name" value="Transcription factor DP"/>
    <property type="match status" value="1"/>
</dbReference>
<dbReference type="InterPro" id="IPR015648">
    <property type="entry name" value="Transcrpt_fac_DP"/>
</dbReference>
<comment type="similarity">
    <text evidence="2 7">Belongs to the E2F/DP family.</text>
</comment>
<evidence type="ECO:0000256" key="3">
    <source>
        <dbReference type="ARBA" id="ARBA00023015"/>
    </source>
</evidence>
<dbReference type="PANTHER" id="PTHR12548:SF9">
    <property type="entry name" value="TRANSCRIPTION FACTOR DP"/>
    <property type="match status" value="1"/>
</dbReference>
<evidence type="ECO:0000256" key="7">
    <source>
        <dbReference type="RuleBase" id="RU003796"/>
    </source>
</evidence>
<dbReference type="Proteomes" id="UP000646827">
    <property type="component" value="Unassembled WGS sequence"/>
</dbReference>
<dbReference type="Gene3D" id="1.10.10.10">
    <property type="entry name" value="Winged helix-like DNA-binding domain superfamily/Winged helix DNA-binding domain"/>
    <property type="match status" value="1"/>
</dbReference>
<evidence type="ECO:0000313" key="11">
    <source>
        <dbReference type="EMBL" id="KAG2228128.1"/>
    </source>
</evidence>
<dbReference type="FunFam" id="1.10.10.10:FF:000047">
    <property type="entry name" value="Transcription factor"/>
    <property type="match status" value="1"/>
</dbReference>
<feature type="compositionally biased region" description="Low complexity" evidence="9">
    <location>
        <begin position="142"/>
        <end position="151"/>
    </location>
</feature>
<gene>
    <name evidence="11" type="ORF">INT45_009174</name>
</gene>
<evidence type="ECO:0000256" key="8">
    <source>
        <dbReference type="SAM" id="Coils"/>
    </source>
</evidence>
<dbReference type="InterPro" id="IPR038168">
    <property type="entry name" value="TF_DP_C_sf"/>
</dbReference>
<comment type="caution">
    <text evidence="11">The sequence shown here is derived from an EMBL/GenBank/DDBJ whole genome shotgun (WGS) entry which is preliminary data.</text>
</comment>
<dbReference type="GO" id="GO:0005634">
    <property type="term" value="C:nucleus"/>
    <property type="evidence" value="ECO:0007669"/>
    <property type="project" value="UniProtKB-SubCell"/>
</dbReference>
<accession>A0A8H7VTF0</accession>
<dbReference type="Pfam" id="PF02319">
    <property type="entry name" value="WHD_E2F_TDP"/>
    <property type="match status" value="1"/>
</dbReference>
<keyword evidence="3 7" id="KW-0805">Transcription regulation</keyword>
<dbReference type="OrthoDB" id="552115at2759"/>
<dbReference type="InterPro" id="IPR036388">
    <property type="entry name" value="WH-like_DNA-bd_sf"/>
</dbReference>
<dbReference type="InterPro" id="IPR037241">
    <property type="entry name" value="E2F-DP_heterodim"/>
</dbReference>
<dbReference type="SUPFAM" id="SSF46785">
    <property type="entry name" value="Winged helix' DNA-binding domain"/>
    <property type="match status" value="1"/>
</dbReference>
<dbReference type="GO" id="GO:0051726">
    <property type="term" value="P:regulation of cell cycle"/>
    <property type="evidence" value="ECO:0007669"/>
    <property type="project" value="InterPro"/>
</dbReference>
<organism evidence="11 12">
    <name type="scientific">Circinella minor</name>
    <dbReference type="NCBI Taxonomy" id="1195481"/>
    <lineage>
        <taxon>Eukaryota</taxon>
        <taxon>Fungi</taxon>
        <taxon>Fungi incertae sedis</taxon>
        <taxon>Mucoromycota</taxon>
        <taxon>Mucoromycotina</taxon>
        <taxon>Mucoromycetes</taxon>
        <taxon>Mucorales</taxon>
        <taxon>Lichtheimiaceae</taxon>
        <taxon>Circinella</taxon>
    </lineage>
</organism>
<feature type="region of interest" description="Disordered" evidence="9">
    <location>
        <begin position="120"/>
        <end position="172"/>
    </location>
</feature>
<evidence type="ECO:0000256" key="9">
    <source>
        <dbReference type="SAM" id="MobiDB-lite"/>
    </source>
</evidence>
<keyword evidence="4 7" id="KW-0238">DNA-binding</keyword>
<name>A0A8H7VTF0_9FUNG</name>
<keyword evidence="6 7" id="KW-0539">Nucleus</keyword>
<feature type="compositionally biased region" description="Pro residues" evidence="9">
    <location>
        <begin position="71"/>
        <end position="81"/>
    </location>
</feature>
<evidence type="ECO:0000256" key="1">
    <source>
        <dbReference type="ARBA" id="ARBA00004123"/>
    </source>
</evidence>
<dbReference type="GO" id="GO:0000981">
    <property type="term" value="F:DNA-binding transcription factor activity, RNA polymerase II-specific"/>
    <property type="evidence" value="ECO:0007669"/>
    <property type="project" value="TreeGrafter"/>
</dbReference>
<comment type="subcellular location">
    <subcellularLocation>
        <location evidence="1 7">Nucleus</location>
    </subcellularLocation>
</comment>
<evidence type="ECO:0000256" key="6">
    <source>
        <dbReference type="ARBA" id="ARBA00023242"/>
    </source>
</evidence>
<reference evidence="11 12" key="1">
    <citation type="submission" date="2020-12" db="EMBL/GenBank/DDBJ databases">
        <title>Metabolic potential, ecology and presence of endohyphal bacteria is reflected in genomic diversity of Mucoromycotina.</title>
        <authorList>
            <person name="Muszewska A."/>
            <person name="Okrasinska A."/>
            <person name="Steczkiewicz K."/>
            <person name="Drgas O."/>
            <person name="Orlowska M."/>
            <person name="Perlinska-Lenart U."/>
            <person name="Aleksandrzak-Piekarczyk T."/>
            <person name="Szatraj K."/>
            <person name="Zielenkiewicz U."/>
            <person name="Pilsyk S."/>
            <person name="Malc E."/>
            <person name="Mieczkowski P."/>
            <person name="Kruszewska J.S."/>
            <person name="Biernat P."/>
            <person name="Pawlowska J."/>
        </authorList>
    </citation>
    <scope>NUCLEOTIDE SEQUENCE [LARGE SCALE GENOMIC DNA]</scope>
    <source>
        <strain evidence="11 12">CBS 142.35</strain>
    </source>
</reference>
<dbReference type="GO" id="GO:0005667">
    <property type="term" value="C:transcription regulator complex"/>
    <property type="evidence" value="ECO:0007669"/>
    <property type="project" value="InterPro"/>
</dbReference>